<evidence type="ECO:0000313" key="2">
    <source>
        <dbReference type="Proteomes" id="UP001597124"/>
    </source>
</evidence>
<sequence length="221" mass="25035">MAAHWRRNVCSPRGMWWNSKSSPSGFCGRSSYRKYAKAGPDKRKVDVMLSPGADFFQSCWVVQDLHLAMRKWHETTGIGPFFFLENQRPDDYRYCGVAAAAPLFGVAFAYTGKTQIELIVQHDDAPSAYTKTFGRHGAGHHHLGADVTDYDRRLEAYRALGLEVTQEATFGGQRYCYVDTREALGFMTELFEWNSDSKAFMADVARIAASWDGQDPYRSMN</sequence>
<dbReference type="Proteomes" id="UP001597124">
    <property type="component" value="Unassembled WGS sequence"/>
</dbReference>
<dbReference type="EMBL" id="JBHTIK010000001">
    <property type="protein sequence ID" value="MFD0847097.1"/>
    <property type="molecule type" value="Genomic_DNA"/>
</dbReference>
<dbReference type="InterPro" id="IPR029068">
    <property type="entry name" value="Glyas_Bleomycin-R_OHBP_Dase"/>
</dbReference>
<dbReference type="Pfam" id="PF13669">
    <property type="entry name" value="Glyoxalase_4"/>
    <property type="match status" value="1"/>
</dbReference>
<comment type="caution">
    <text evidence="1">The sequence shown here is derived from an EMBL/GenBank/DDBJ whole genome shotgun (WGS) entry which is preliminary data.</text>
</comment>
<dbReference type="RefSeq" id="WP_381485443.1">
    <property type="nucleotide sequence ID" value="NZ_JBHTIK010000001.1"/>
</dbReference>
<evidence type="ECO:0000313" key="1">
    <source>
        <dbReference type="EMBL" id="MFD0847097.1"/>
    </source>
</evidence>
<organism evidence="1 2">
    <name type="scientific">Sphingosinicella xenopeptidilytica</name>
    <dbReference type="NCBI Taxonomy" id="364098"/>
    <lineage>
        <taxon>Bacteria</taxon>
        <taxon>Pseudomonadati</taxon>
        <taxon>Pseudomonadota</taxon>
        <taxon>Alphaproteobacteria</taxon>
        <taxon>Sphingomonadales</taxon>
        <taxon>Sphingosinicellaceae</taxon>
        <taxon>Sphingosinicella</taxon>
    </lineage>
</organism>
<dbReference type="SUPFAM" id="SSF54593">
    <property type="entry name" value="Glyoxalase/Bleomycin resistance protein/Dihydroxybiphenyl dioxygenase"/>
    <property type="match status" value="1"/>
</dbReference>
<keyword evidence="2" id="KW-1185">Reference proteome</keyword>
<accession>A0ABW3C0N0</accession>
<protein>
    <submittedName>
        <fullName evidence="1">VOC family protein</fullName>
    </submittedName>
</protein>
<name>A0ABW3C0N0_SPHXN</name>
<proteinExistence type="predicted"/>
<dbReference type="Gene3D" id="3.10.180.10">
    <property type="entry name" value="2,3-Dihydroxybiphenyl 1,2-Dioxygenase, domain 1"/>
    <property type="match status" value="1"/>
</dbReference>
<gene>
    <name evidence="1" type="ORF">ACFQ00_02050</name>
</gene>
<reference evidence="2" key="1">
    <citation type="journal article" date="2019" name="Int. J. Syst. Evol. Microbiol.">
        <title>The Global Catalogue of Microorganisms (GCM) 10K type strain sequencing project: providing services to taxonomists for standard genome sequencing and annotation.</title>
        <authorList>
            <consortium name="The Broad Institute Genomics Platform"/>
            <consortium name="The Broad Institute Genome Sequencing Center for Infectious Disease"/>
            <person name="Wu L."/>
            <person name="Ma J."/>
        </authorList>
    </citation>
    <scope>NUCLEOTIDE SEQUENCE [LARGE SCALE GENOMIC DNA]</scope>
    <source>
        <strain evidence="2">CCUG 52537</strain>
    </source>
</reference>